<dbReference type="InterPro" id="IPR057746">
    <property type="entry name" value="CpnT-like_N"/>
</dbReference>
<name>A0A511M9A9_9NOCA</name>
<dbReference type="AlphaFoldDB" id="A0A511M9A9"/>
<accession>A0A511M9A9</accession>
<evidence type="ECO:0000259" key="1">
    <source>
        <dbReference type="Pfam" id="PF14021"/>
    </source>
</evidence>
<reference evidence="3 4" key="1">
    <citation type="submission" date="2019-07" db="EMBL/GenBank/DDBJ databases">
        <title>Whole genome shotgun sequence of Nocardia ninae NBRC 108245.</title>
        <authorList>
            <person name="Hosoyama A."/>
            <person name="Uohara A."/>
            <person name="Ohji S."/>
            <person name="Ichikawa N."/>
        </authorList>
    </citation>
    <scope>NUCLEOTIDE SEQUENCE [LARGE SCALE GENOMIC DNA]</scope>
    <source>
        <strain evidence="3 4">NBRC 108245</strain>
    </source>
</reference>
<gene>
    <name evidence="3" type="ORF">NN4_17740</name>
</gene>
<dbReference type="GO" id="GO:0050135">
    <property type="term" value="F:NADP+ nucleosidase activity"/>
    <property type="evidence" value="ECO:0007669"/>
    <property type="project" value="InterPro"/>
</dbReference>
<protein>
    <recommendedName>
        <fullName evidence="5">DUF4237 domain-containing protein</fullName>
    </recommendedName>
</protein>
<feature type="domain" description="Outer membrane channel protein CpnT-like N-terminal" evidence="2">
    <location>
        <begin position="141"/>
        <end position="270"/>
    </location>
</feature>
<evidence type="ECO:0000313" key="4">
    <source>
        <dbReference type="Proteomes" id="UP000321424"/>
    </source>
</evidence>
<evidence type="ECO:0000313" key="3">
    <source>
        <dbReference type="EMBL" id="GEM37255.1"/>
    </source>
</evidence>
<dbReference type="RefSeq" id="WP_147129421.1">
    <property type="nucleotide sequence ID" value="NZ_BJXA01000008.1"/>
</dbReference>
<dbReference type="Pfam" id="PF25547">
    <property type="entry name" value="WXG100_2"/>
    <property type="match status" value="1"/>
</dbReference>
<dbReference type="OrthoDB" id="4534171at2"/>
<dbReference type="Pfam" id="PF14021">
    <property type="entry name" value="TNT"/>
    <property type="match status" value="1"/>
</dbReference>
<feature type="domain" description="TNT" evidence="1">
    <location>
        <begin position="374"/>
        <end position="471"/>
    </location>
</feature>
<evidence type="ECO:0000259" key="2">
    <source>
        <dbReference type="Pfam" id="PF25547"/>
    </source>
</evidence>
<proteinExistence type="predicted"/>
<dbReference type="Proteomes" id="UP000321424">
    <property type="component" value="Unassembled WGS sequence"/>
</dbReference>
<dbReference type="InterPro" id="IPR053024">
    <property type="entry name" value="Fungal_surface_NADase"/>
</dbReference>
<dbReference type="EMBL" id="BJXA01000008">
    <property type="protein sequence ID" value="GEM37255.1"/>
    <property type="molecule type" value="Genomic_DNA"/>
</dbReference>
<dbReference type="PANTHER" id="PTHR42059">
    <property type="entry name" value="TNT DOMAIN-CONTAINING PROTEIN"/>
    <property type="match status" value="1"/>
</dbReference>
<dbReference type="PANTHER" id="PTHR42059:SF1">
    <property type="entry name" value="TNT DOMAIN-CONTAINING PROTEIN"/>
    <property type="match status" value="1"/>
</dbReference>
<comment type="caution">
    <text evidence="3">The sequence shown here is derived from an EMBL/GenBank/DDBJ whole genome shotgun (WGS) entry which is preliminary data.</text>
</comment>
<dbReference type="InterPro" id="IPR025331">
    <property type="entry name" value="TNT"/>
</dbReference>
<sequence length="472" mass="50583">MTEKLEVDPKVYYQAATNCFDAAAALNDSFKYVFAELNSCGQMAGRDEDGRAWATSYDESARETVSFFDQTFSTLRAYGTALNDLGFEHAKSDAALKGTAQPDRPADAPSTLTFGPYALPASAAGGTPQGLAKTSIEVLDAINCPLPDGNTGTLTKAADAWDRLGTIYQNTNAKDKITISASLFDGVTSKDAVQVREDLKTLESSIGALLDTCKQISKTCLDYKQSIEELRNEVKGFIEAIIQEAAINVAVTVVATCLTGVGGLIAGAKAVESARRWAVKIKATVTAWRARKALQLKGLADDAKAVLAKGKQAVKDLYERLRSKLPSKAGARKTYPSGENLTDAEYVAKYGEPGNWKYPGKDYAVPGTKQDADLPPGMKIDRYGSEYGSWLSPEGTPLTARSLPPDTLATKAYNTYEVAPGAKLPPGWTIEESKVASWFGEEGGGIQYRILKSKSPEVEGSVADLIDCGYLI</sequence>
<organism evidence="3 4">
    <name type="scientific">Nocardia ninae NBRC 108245</name>
    <dbReference type="NCBI Taxonomy" id="1210091"/>
    <lineage>
        <taxon>Bacteria</taxon>
        <taxon>Bacillati</taxon>
        <taxon>Actinomycetota</taxon>
        <taxon>Actinomycetes</taxon>
        <taxon>Mycobacteriales</taxon>
        <taxon>Nocardiaceae</taxon>
        <taxon>Nocardia</taxon>
    </lineage>
</organism>
<keyword evidence="4" id="KW-1185">Reference proteome</keyword>
<evidence type="ECO:0008006" key="5">
    <source>
        <dbReference type="Google" id="ProtNLM"/>
    </source>
</evidence>